<dbReference type="EMBL" id="LT934113">
    <property type="protein sequence ID" value="VAH24185.1"/>
    <property type="molecule type" value="Genomic_DNA"/>
</dbReference>
<reference evidence="2 3" key="1">
    <citation type="submission" date="2017-09" db="EMBL/GenBank/DDBJ databases">
        <authorList>
            <consortium name="International Durum Wheat Genome Sequencing Consortium (IDWGSC)"/>
            <person name="Milanesi L."/>
        </authorList>
    </citation>
    <scope>NUCLEOTIDE SEQUENCE [LARGE SCALE GENOMIC DNA]</scope>
    <source>
        <strain evidence="3">cv. Svevo</strain>
    </source>
</reference>
<dbReference type="Pfam" id="PF22936">
    <property type="entry name" value="Pol_BBD"/>
    <property type="match status" value="1"/>
</dbReference>
<organism evidence="2 3">
    <name type="scientific">Triticum turgidum subsp. durum</name>
    <name type="common">Durum wheat</name>
    <name type="synonym">Triticum durum</name>
    <dbReference type="NCBI Taxonomy" id="4567"/>
    <lineage>
        <taxon>Eukaryota</taxon>
        <taxon>Viridiplantae</taxon>
        <taxon>Streptophyta</taxon>
        <taxon>Embryophyta</taxon>
        <taxon>Tracheophyta</taxon>
        <taxon>Spermatophyta</taxon>
        <taxon>Magnoliopsida</taxon>
        <taxon>Liliopsida</taxon>
        <taxon>Poales</taxon>
        <taxon>Poaceae</taxon>
        <taxon>BOP clade</taxon>
        <taxon>Pooideae</taxon>
        <taxon>Triticodae</taxon>
        <taxon>Triticeae</taxon>
        <taxon>Triticinae</taxon>
        <taxon>Triticum</taxon>
    </lineage>
</organism>
<evidence type="ECO:0000313" key="3">
    <source>
        <dbReference type="Proteomes" id="UP000324705"/>
    </source>
</evidence>
<gene>
    <name evidence="2" type="ORF">TRITD_2Av1G000680</name>
</gene>
<sequence length="112" mass="12088">MTGYLNHLVDFTPTFGDQVIVDTPNMGPMAVHGRGSVNTASMTLQDVLYVPGLDVNLVATGQLAELGYTIAIGPYGCYVFKDNGGMNLVGKAHYVHGYMLELDFLRASPFTN</sequence>
<dbReference type="InterPro" id="IPR054722">
    <property type="entry name" value="PolX-like_BBD"/>
</dbReference>
<dbReference type="Gramene" id="TRITD2Av1G000680.1">
    <property type="protein sequence ID" value="TRITD2Av1G000680.1"/>
    <property type="gene ID" value="TRITD2Av1G000680"/>
</dbReference>
<accession>A0A9R1R048</accession>
<feature type="domain" description="Retrovirus-related Pol polyprotein from transposon TNT 1-94-like beta-barrel" evidence="1">
    <location>
        <begin position="1"/>
        <end position="68"/>
    </location>
</feature>
<evidence type="ECO:0000259" key="1">
    <source>
        <dbReference type="Pfam" id="PF22936"/>
    </source>
</evidence>
<protein>
    <recommendedName>
        <fullName evidence="1">Retrovirus-related Pol polyprotein from transposon TNT 1-94-like beta-barrel domain-containing protein</fullName>
    </recommendedName>
</protein>
<evidence type="ECO:0000313" key="2">
    <source>
        <dbReference type="EMBL" id="VAH24185.1"/>
    </source>
</evidence>
<dbReference type="AlphaFoldDB" id="A0A9R1R048"/>
<dbReference type="Proteomes" id="UP000324705">
    <property type="component" value="Chromosome 2A"/>
</dbReference>
<name>A0A9R1R048_TRITD</name>
<keyword evidence="3" id="KW-1185">Reference proteome</keyword>
<proteinExistence type="predicted"/>